<dbReference type="InterPro" id="IPR029069">
    <property type="entry name" value="HotDog_dom_sf"/>
</dbReference>
<evidence type="ECO:0000313" key="4">
    <source>
        <dbReference type="Proteomes" id="UP000784435"/>
    </source>
</evidence>
<accession>A0A921MH97</accession>
<reference evidence="3" key="1">
    <citation type="journal article" date="2021" name="PeerJ">
        <title>Extensive microbial diversity within the chicken gut microbiome revealed by metagenomics and culture.</title>
        <authorList>
            <person name="Gilroy R."/>
            <person name="Ravi A."/>
            <person name="Getino M."/>
            <person name="Pursley I."/>
            <person name="Horton D.L."/>
            <person name="Alikhan N.F."/>
            <person name="Baker D."/>
            <person name="Gharbi K."/>
            <person name="Hall N."/>
            <person name="Watson M."/>
            <person name="Adriaenssens E.M."/>
            <person name="Foster-Nyarko E."/>
            <person name="Jarju S."/>
            <person name="Secka A."/>
            <person name="Antonio M."/>
            <person name="Oren A."/>
            <person name="Chaudhuri R.R."/>
            <person name="La Ragione R."/>
            <person name="Hildebrand F."/>
            <person name="Pallen M.J."/>
        </authorList>
    </citation>
    <scope>NUCLEOTIDE SEQUENCE</scope>
    <source>
        <strain evidence="3">ChiGjej5B5-7349</strain>
    </source>
</reference>
<dbReference type="AlphaFoldDB" id="A0A921MH97"/>
<proteinExistence type="inferred from homology"/>
<dbReference type="InterPro" id="IPR002539">
    <property type="entry name" value="MaoC-like_dom"/>
</dbReference>
<evidence type="ECO:0000313" key="3">
    <source>
        <dbReference type="EMBL" id="HJG81294.1"/>
    </source>
</evidence>
<dbReference type="EMBL" id="DYUK01000294">
    <property type="protein sequence ID" value="HJG81294.1"/>
    <property type="molecule type" value="Genomic_DNA"/>
</dbReference>
<dbReference type="PANTHER" id="PTHR43664">
    <property type="entry name" value="MONOAMINE OXIDASE-RELATED"/>
    <property type="match status" value="1"/>
</dbReference>
<feature type="domain" description="MaoC-like" evidence="2">
    <location>
        <begin position="28"/>
        <end position="120"/>
    </location>
</feature>
<dbReference type="Pfam" id="PF01575">
    <property type="entry name" value="MaoC_dehydratas"/>
    <property type="match status" value="1"/>
</dbReference>
<sequence length="164" mass="17997">MTAPEQPHAPADRLPAEQIPVGVEVELGSHTVTEEEVLAFGRDWDPQYFHVDEDAARESDFGGLIASGIHTLAVYQRLSVTQVLTGYDIVAGRQLREVRFLRPVRPGDTLTGSMRVERIDPAVNGRAMGVSSGQLVNQHGKQVLTLDVDFVIRSETSPGRQSRP</sequence>
<dbReference type="PANTHER" id="PTHR43664:SF1">
    <property type="entry name" value="BETA-METHYLMALYL-COA DEHYDRATASE"/>
    <property type="match status" value="1"/>
</dbReference>
<reference evidence="3" key="2">
    <citation type="submission" date="2021-09" db="EMBL/GenBank/DDBJ databases">
        <authorList>
            <person name="Gilroy R."/>
        </authorList>
    </citation>
    <scope>NUCLEOTIDE SEQUENCE</scope>
    <source>
        <strain evidence="3">ChiGjej5B5-7349</strain>
    </source>
</reference>
<protein>
    <submittedName>
        <fullName evidence="3">MaoC family dehydratase N-terminal domain-containing protein</fullName>
    </submittedName>
</protein>
<dbReference type="Gene3D" id="3.10.129.10">
    <property type="entry name" value="Hotdog Thioesterase"/>
    <property type="match status" value="1"/>
</dbReference>
<organism evidence="3 4">
    <name type="scientific">Brevibacterium senegalense</name>
    <dbReference type="NCBI Taxonomy" id="1033736"/>
    <lineage>
        <taxon>Bacteria</taxon>
        <taxon>Bacillati</taxon>
        <taxon>Actinomycetota</taxon>
        <taxon>Actinomycetes</taxon>
        <taxon>Micrococcales</taxon>
        <taxon>Brevibacteriaceae</taxon>
        <taxon>Brevibacterium</taxon>
    </lineage>
</organism>
<dbReference type="Proteomes" id="UP000784435">
    <property type="component" value="Unassembled WGS sequence"/>
</dbReference>
<evidence type="ECO:0000259" key="2">
    <source>
        <dbReference type="Pfam" id="PF01575"/>
    </source>
</evidence>
<gene>
    <name evidence="3" type="ORF">K8V08_12875</name>
</gene>
<comment type="caution">
    <text evidence="3">The sequence shown here is derived from an EMBL/GenBank/DDBJ whole genome shotgun (WGS) entry which is preliminary data.</text>
</comment>
<evidence type="ECO:0000256" key="1">
    <source>
        <dbReference type="ARBA" id="ARBA00005254"/>
    </source>
</evidence>
<comment type="similarity">
    <text evidence="1">Belongs to the enoyl-CoA hydratase/isomerase family.</text>
</comment>
<dbReference type="InterPro" id="IPR052342">
    <property type="entry name" value="MCH/BMMD"/>
</dbReference>
<name>A0A921MH97_9MICO</name>
<dbReference type="SUPFAM" id="SSF54637">
    <property type="entry name" value="Thioesterase/thiol ester dehydrase-isomerase"/>
    <property type="match status" value="1"/>
</dbReference>